<protein>
    <submittedName>
        <fullName evidence="1">Lef-12</fullName>
    </submittedName>
</protein>
<evidence type="ECO:0000313" key="1">
    <source>
        <dbReference type="EMBL" id="AIU41271.1"/>
    </source>
</evidence>
<proteinExistence type="predicted"/>
<evidence type="ECO:0000313" key="2">
    <source>
        <dbReference type="Proteomes" id="UP000201917"/>
    </source>
</evidence>
<dbReference type="OrthoDB" id="11297at10239"/>
<keyword evidence="2" id="KW-1185">Reference proteome</keyword>
<dbReference type="KEGG" id="vg:26382487"/>
<organism evidence="1 2">
    <name type="scientific">Sucra jujuba nucleopolyhedrovirus</name>
    <dbReference type="NCBI Taxonomy" id="1563660"/>
    <lineage>
        <taxon>Viruses</taxon>
        <taxon>Viruses incertae sedis</taxon>
        <taxon>Naldaviricetes</taxon>
        <taxon>Lefavirales</taxon>
        <taxon>Baculoviridae</taxon>
        <taxon>Alphabaculovirus</taxon>
        <taxon>Alphabaculovirus sujujubae</taxon>
    </lineage>
</organism>
<accession>A0A097P8W4</accession>
<dbReference type="Proteomes" id="UP000201917">
    <property type="component" value="Segment"/>
</dbReference>
<dbReference type="InterPro" id="IPR009365">
    <property type="entry name" value="Nucleo_LEF-12"/>
</dbReference>
<dbReference type="EMBL" id="KJ676450">
    <property type="protein sequence ID" value="AIU41271.1"/>
    <property type="molecule type" value="Genomic_DNA"/>
</dbReference>
<sequence>MYDVKNVLICEKSEFVSRLSRVQPFVEYMKSLVYKLDQCGELNREDIISFCLADDTAAWVCGRIAEANFVTFRLSVNSFKRQSPTLLREGFDQSFEQQLFGEKWSNLTYYNGLILPNVALKLIVYCVKNVCQELNTTNCGDHAKLASQLRNIEYSNPCPQLSYFVHLDNVLRSTKCGENRNDYSIVTDNVFPTETNRCKKASLPRVTSRDCQCLRTIIKATSNDFVEQTDEYIRLLFDVRPFDVNDSYHRSLAVLEELIEEPHDDAIVSINSCQCYVQTK</sequence>
<dbReference type="RefSeq" id="YP_009186723.1">
    <property type="nucleotide sequence ID" value="NC_028636.1"/>
</dbReference>
<dbReference type="GeneID" id="26382487"/>
<name>A0A097P8W4_9ABAC</name>
<reference evidence="1 2" key="1">
    <citation type="journal article" date="2014" name="PLoS ONE">
        <title>Genomic Sequencing and Analysis of Sucra jujuba Nucleopolyhedrovirus.</title>
        <authorList>
            <person name="Liu X."/>
            <person name="Yin F."/>
            <person name="Zhu Z."/>
            <person name="Hou D."/>
            <person name="Wang J."/>
            <person name="Zhang L."/>
            <person name="Wang M."/>
            <person name="Wang H."/>
            <person name="Hu Z."/>
            <person name="Deng F."/>
        </authorList>
    </citation>
    <scope>NUCLEOTIDE SEQUENCE [LARGE SCALE GENOMIC DNA]</scope>
    <source>
        <strain evidence="1">473</strain>
    </source>
</reference>
<dbReference type="Pfam" id="PF06256">
    <property type="entry name" value="Nucleo_LEF-12"/>
    <property type="match status" value="1"/>
</dbReference>